<dbReference type="STRING" id="3760.A0A251R1L9"/>
<sequence>MDSKDENMELINEAIKRLLEESKNRDASADDDDDCLLLSRLLSQVESLKGNERLQKPEALTKPGELTSSADGDQSKPKRESGGDNADGDDGGSEEIDREEIIKELNKVKRQNTITHWLLSVMIVLTVAWQASEVTLLWKFKDGLSHPFKYFGDMLTGKGAGNDLEEHKKEAPPLPGLKIPEFPHVELPDMSLTGEQH</sequence>
<feature type="region of interest" description="Disordered" evidence="1">
    <location>
        <begin position="49"/>
        <end position="96"/>
    </location>
</feature>
<evidence type="ECO:0000313" key="3">
    <source>
        <dbReference type="Proteomes" id="UP000006882"/>
    </source>
</evidence>
<proteinExistence type="predicted"/>
<reference evidence="2 3" key="1">
    <citation type="journal article" date="2013" name="Nat. Genet.">
        <title>The high-quality draft genome of peach (Prunus persica) identifies unique patterns of genetic diversity, domestication and genome evolution.</title>
        <authorList>
            <consortium name="International Peach Genome Initiative"/>
            <person name="Verde I."/>
            <person name="Abbott A.G."/>
            <person name="Scalabrin S."/>
            <person name="Jung S."/>
            <person name="Shu S."/>
            <person name="Marroni F."/>
            <person name="Zhebentyayeva T."/>
            <person name="Dettori M.T."/>
            <person name="Grimwood J."/>
            <person name="Cattonaro F."/>
            <person name="Zuccolo A."/>
            <person name="Rossini L."/>
            <person name="Jenkins J."/>
            <person name="Vendramin E."/>
            <person name="Meisel L.A."/>
            <person name="Decroocq V."/>
            <person name="Sosinski B."/>
            <person name="Prochnik S."/>
            <person name="Mitros T."/>
            <person name="Policriti A."/>
            <person name="Cipriani G."/>
            <person name="Dondini L."/>
            <person name="Ficklin S."/>
            <person name="Goodstein D.M."/>
            <person name="Xuan P."/>
            <person name="Del Fabbro C."/>
            <person name="Aramini V."/>
            <person name="Copetti D."/>
            <person name="Gonzalez S."/>
            <person name="Horner D.S."/>
            <person name="Falchi R."/>
            <person name="Lucas S."/>
            <person name="Mica E."/>
            <person name="Maldonado J."/>
            <person name="Lazzari B."/>
            <person name="Bielenberg D."/>
            <person name="Pirona R."/>
            <person name="Miculan M."/>
            <person name="Barakat A."/>
            <person name="Testolin R."/>
            <person name="Stella A."/>
            <person name="Tartarini S."/>
            <person name="Tonutti P."/>
            <person name="Arus P."/>
            <person name="Orellana A."/>
            <person name="Wells C."/>
            <person name="Main D."/>
            <person name="Vizzotto G."/>
            <person name="Silva H."/>
            <person name="Salamini F."/>
            <person name="Schmutz J."/>
            <person name="Morgante M."/>
            <person name="Rokhsar D.S."/>
        </authorList>
    </citation>
    <scope>NUCLEOTIDE SEQUENCE [LARGE SCALE GENOMIC DNA]</scope>
    <source>
        <strain evidence="3">cv. Nemared</strain>
    </source>
</reference>
<dbReference type="Gramene" id="ONI29952">
    <property type="protein sequence ID" value="ONI29952"/>
    <property type="gene ID" value="PRUPE_1G224100"/>
</dbReference>
<gene>
    <name evidence="2" type="ORF">PRUPE_1G224100</name>
</gene>
<dbReference type="Proteomes" id="UP000006882">
    <property type="component" value="Chromosome G1"/>
</dbReference>
<feature type="compositionally biased region" description="Acidic residues" evidence="1">
    <location>
        <begin position="86"/>
        <end position="96"/>
    </location>
</feature>
<dbReference type="EMBL" id="CM007651">
    <property type="protein sequence ID" value="ONI29952.1"/>
    <property type="molecule type" value="Genomic_DNA"/>
</dbReference>
<evidence type="ECO:0000256" key="1">
    <source>
        <dbReference type="SAM" id="MobiDB-lite"/>
    </source>
</evidence>
<dbReference type="AlphaFoldDB" id="A0A251R1L9"/>
<protein>
    <submittedName>
        <fullName evidence="2">Uncharacterized protein</fullName>
    </submittedName>
</protein>
<evidence type="ECO:0000313" key="2">
    <source>
        <dbReference type="EMBL" id="ONI29952.1"/>
    </source>
</evidence>
<accession>A0A251R1L9</accession>
<organism evidence="2 3">
    <name type="scientific">Prunus persica</name>
    <name type="common">Peach</name>
    <name type="synonym">Amygdalus persica</name>
    <dbReference type="NCBI Taxonomy" id="3760"/>
    <lineage>
        <taxon>Eukaryota</taxon>
        <taxon>Viridiplantae</taxon>
        <taxon>Streptophyta</taxon>
        <taxon>Embryophyta</taxon>
        <taxon>Tracheophyta</taxon>
        <taxon>Spermatophyta</taxon>
        <taxon>Magnoliopsida</taxon>
        <taxon>eudicotyledons</taxon>
        <taxon>Gunneridae</taxon>
        <taxon>Pentapetalae</taxon>
        <taxon>rosids</taxon>
        <taxon>fabids</taxon>
        <taxon>Rosales</taxon>
        <taxon>Rosaceae</taxon>
        <taxon>Amygdaloideae</taxon>
        <taxon>Amygdaleae</taxon>
        <taxon>Prunus</taxon>
    </lineage>
</organism>
<dbReference type="OrthoDB" id="782808at2759"/>
<name>A0A251R1L9_PRUPE</name>
<dbReference type="PANTHER" id="PTHR35280">
    <property type="entry name" value="F17L21.9"/>
    <property type="match status" value="1"/>
</dbReference>
<dbReference type="PANTHER" id="PTHR35280:SF1">
    <property type="entry name" value="F17L21.9"/>
    <property type="match status" value="1"/>
</dbReference>
<keyword evidence="3" id="KW-1185">Reference proteome</keyword>
<feature type="compositionally biased region" description="Basic and acidic residues" evidence="1">
    <location>
        <begin position="73"/>
        <end position="82"/>
    </location>
</feature>